<dbReference type="AlphaFoldDB" id="A0A1V9YEW6"/>
<sequence length="628" mass="70962">MKGRNTPRSRITQFEVRLQQILTQAQAAPNELFGKERRVKACLTLAEDVVAELGLHAPLLRTLLGELKRAIFSDEAIARHFADAGVFHDEGSPHEMQERAAFKGVPCFVLLDIAYRERTRLQAAEKDVAASEARLWQHKRSLLERERDYRGQLDDTYLELLASQDRASHVQAAYDSLSEETREYTRDMKAAMFAMQRELQAMHGAIVGYQAEIRDLQIIRDKTDLMRKQFEAIDGQLQHRTAAAPKELRDLEQALHTELQLLLLRNERIAEYDHAVRFCPDDALVGLRESFLRDVGSVLDEHACLQAYAPPLPLEPSLVALLAPAAIEADSVLWTPFLAFSDHVVPKKVHRLSLDELERFLNLVWGRIALAERKCDKLVVEYEVTLPWTYFVHFITTTHKRAALIAIEGEPTPTLPEVVFAFALERYGDKRVAVLCCCALLQAVDEFAGESPQIELFGSAFAGQVDQSAWWYLMRLKAHVADVEVEITDDKALRLVGQHLLSLEVCSVIQDHVYDGFVANVRLNTKGVLTSRTFFDWLAKRIGMADDFHFKRVTHLLAAKGDSAVVPTAAFVAHVVESARLVRAMIGRFLRFASQVADAPSTDEPAVPVQRAMYMLSYLQLKYNHSGR</sequence>
<evidence type="ECO:0000313" key="1">
    <source>
        <dbReference type="EMBL" id="OQR84236.1"/>
    </source>
</evidence>
<keyword evidence="2" id="KW-1185">Reference proteome</keyword>
<evidence type="ECO:0000313" key="2">
    <source>
        <dbReference type="Proteomes" id="UP000243579"/>
    </source>
</evidence>
<proteinExistence type="predicted"/>
<accession>A0A1V9YEW6</accession>
<organism evidence="1 2">
    <name type="scientific">Achlya hypogyna</name>
    <name type="common">Oomycete</name>
    <name type="synonym">Protoachlya hypogyna</name>
    <dbReference type="NCBI Taxonomy" id="1202772"/>
    <lineage>
        <taxon>Eukaryota</taxon>
        <taxon>Sar</taxon>
        <taxon>Stramenopiles</taxon>
        <taxon>Oomycota</taxon>
        <taxon>Saprolegniomycetes</taxon>
        <taxon>Saprolegniales</taxon>
        <taxon>Achlyaceae</taxon>
        <taxon>Achlya</taxon>
    </lineage>
</organism>
<dbReference type="EMBL" id="JNBR01001919">
    <property type="protein sequence ID" value="OQR84236.1"/>
    <property type="molecule type" value="Genomic_DNA"/>
</dbReference>
<comment type="caution">
    <text evidence="1">The sequence shown here is derived from an EMBL/GenBank/DDBJ whole genome shotgun (WGS) entry which is preliminary data.</text>
</comment>
<name>A0A1V9YEW6_ACHHY</name>
<protein>
    <submittedName>
        <fullName evidence="1">Uncharacterized protein</fullName>
    </submittedName>
</protein>
<reference evidence="1 2" key="1">
    <citation type="journal article" date="2014" name="Genome Biol. Evol.">
        <title>The secreted proteins of Achlya hypogyna and Thraustotheca clavata identify the ancestral oomycete secretome and reveal gene acquisitions by horizontal gene transfer.</title>
        <authorList>
            <person name="Misner I."/>
            <person name="Blouin N."/>
            <person name="Leonard G."/>
            <person name="Richards T.A."/>
            <person name="Lane C.E."/>
        </authorList>
    </citation>
    <scope>NUCLEOTIDE SEQUENCE [LARGE SCALE GENOMIC DNA]</scope>
    <source>
        <strain evidence="1 2">ATCC 48635</strain>
    </source>
</reference>
<dbReference type="OrthoDB" id="65385at2759"/>
<dbReference type="Proteomes" id="UP000243579">
    <property type="component" value="Unassembled WGS sequence"/>
</dbReference>
<gene>
    <name evidence="1" type="ORF">ACHHYP_13695</name>
</gene>